<accession>A0A285P4P0</accession>
<dbReference type="EMBL" id="OBEN01000014">
    <property type="protein sequence ID" value="SNZ16702.1"/>
    <property type="molecule type" value="Genomic_DNA"/>
</dbReference>
<dbReference type="Pfam" id="PF02239">
    <property type="entry name" value="Cytochrom_D1"/>
    <property type="match status" value="1"/>
</dbReference>
<organism evidence="1 2">
    <name type="scientific">Hydrogenobacter hydrogenophilus</name>
    <dbReference type="NCBI Taxonomy" id="35835"/>
    <lineage>
        <taxon>Bacteria</taxon>
        <taxon>Pseudomonadati</taxon>
        <taxon>Aquificota</taxon>
        <taxon>Aquificia</taxon>
        <taxon>Aquificales</taxon>
        <taxon>Aquificaceae</taxon>
        <taxon>Hydrogenobacter</taxon>
    </lineage>
</organism>
<dbReference type="SUPFAM" id="SSF51004">
    <property type="entry name" value="C-terminal (heme d1) domain of cytochrome cd1-nitrite reductase"/>
    <property type="match status" value="1"/>
</dbReference>
<dbReference type="OrthoDB" id="5345286at2"/>
<dbReference type="RefSeq" id="WP_096603425.1">
    <property type="nucleotide sequence ID" value="NZ_OBEN01000014.1"/>
</dbReference>
<name>A0A285P4P0_9AQUI</name>
<reference evidence="2" key="1">
    <citation type="submission" date="2017-09" db="EMBL/GenBank/DDBJ databases">
        <authorList>
            <person name="Varghese N."/>
            <person name="Submissions S."/>
        </authorList>
    </citation>
    <scope>NUCLEOTIDE SEQUENCE [LARGE SCALE GENOMIC DNA]</scope>
    <source>
        <strain evidence="2">DSM 2913</strain>
    </source>
</reference>
<keyword evidence="2" id="KW-1185">Reference proteome</keyword>
<dbReference type="AlphaFoldDB" id="A0A285P4P0"/>
<gene>
    <name evidence="1" type="ORF">SAMN06265353_1688</name>
</gene>
<dbReference type="Gene3D" id="2.140.10.20">
    <property type="entry name" value="C-terminal (heme d1) domain of cytochrome cd1-nitrite reductase"/>
    <property type="match status" value="1"/>
</dbReference>
<dbReference type="Proteomes" id="UP000218627">
    <property type="component" value="Unassembled WGS sequence"/>
</dbReference>
<dbReference type="InterPro" id="IPR011048">
    <property type="entry name" value="Haem_d1_sf"/>
</dbReference>
<dbReference type="InterPro" id="IPR051200">
    <property type="entry name" value="Host-pathogen_enzymatic-act"/>
</dbReference>
<evidence type="ECO:0000313" key="1">
    <source>
        <dbReference type="EMBL" id="SNZ16702.1"/>
    </source>
</evidence>
<sequence length="344" mass="38498">MLPLIVLFLFVSLSFGEKLYVVERERGAIAVIEDDRLVGEIGELGNLNHATVKLWKGFAFVISRDGYLSKVDTHKDLLLKKVKVGNSSIGFDFIENAVVVANYDPDTVVVLDEDLKVIKTIKTGSRNVGIKGHSRAFVFSLMDKDEVWLVEDGNIIKFRVEGMPFDALLSGDAYLVAFFKSSGVGRIDIKKRKYEKLSFTSQGKDVVFKIPHLGTWGVVGSKAYIPAVGEKKIYEVDLQSLHVLRTYDLPGLPVFVVVSPNERYVAINFSGDKEDYVALLDVSEGRLTEVKAGQRVMHLRFSKDGRKLYVSSYFDSKLKAFEVPSMRLVYEVGVPNPSGIFRIE</sequence>
<evidence type="ECO:0000313" key="2">
    <source>
        <dbReference type="Proteomes" id="UP000218627"/>
    </source>
</evidence>
<protein>
    <submittedName>
        <fullName evidence="1">Protein NirF</fullName>
    </submittedName>
</protein>
<dbReference type="PANTHER" id="PTHR47197:SF3">
    <property type="entry name" value="DIHYDRO-HEME D1 DEHYDROGENASE"/>
    <property type="match status" value="1"/>
</dbReference>
<proteinExistence type="predicted"/>
<dbReference type="PANTHER" id="PTHR47197">
    <property type="entry name" value="PROTEIN NIRF"/>
    <property type="match status" value="1"/>
</dbReference>
<dbReference type="InterPro" id="IPR003143">
    <property type="entry name" value="Cyt_cd1_C_sf"/>
</dbReference>